<dbReference type="GO" id="GO:0005856">
    <property type="term" value="C:cytoskeleton"/>
    <property type="evidence" value="ECO:0007669"/>
    <property type="project" value="UniProtKB-SubCell"/>
</dbReference>
<dbReference type="InterPro" id="IPR038386">
    <property type="entry name" value="Beta-thymosin_sf"/>
</dbReference>
<reference evidence="7" key="1">
    <citation type="submission" date="2021-06" db="EMBL/GenBank/DDBJ databases">
        <authorList>
            <consortium name="Wellcome Sanger Institute Data Sharing"/>
        </authorList>
    </citation>
    <scope>NUCLEOTIDE SEQUENCE [LARGE SCALE GENOMIC DNA]</scope>
</reference>
<dbReference type="InterPro" id="IPR001152">
    <property type="entry name" value="Beta-thymosin"/>
</dbReference>
<protein>
    <submittedName>
        <fullName evidence="7">Uncharacterized protein</fullName>
    </submittedName>
</protein>
<dbReference type="AlphaFoldDB" id="A0A8C4X7Q6"/>
<dbReference type="Proteomes" id="UP000694620">
    <property type="component" value="Chromosome 7"/>
</dbReference>
<evidence type="ECO:0000313" key="8">
    <source>
        <dbReference type="Proteomes" id="UP000694620"/>
    </source>
</evidence>
<dbReference type="GO" id="GO:0030334">
    <property type="term" value="P:regulation of cell migration"/>
    <property type="evidence" value="ECO:0007669"/>
    <property type="project" value="TreeGrafter"/>
</dbReference>
<dbReference type="GO" id="GO:0005737">
    <property type="term" value="C:cytoplasm"/>
    <property type="evidence" value="ECO:0007669"/>
    <property type="project" value="TreeGrafter"/>
</dbReference>
<keyword evidence="3" id="KW-0963">Cytoplasm</keyword>
<dbReference type="PANTHER" id="PTHR12021">
    <property type="entry name" value="THYMOSIN BETA"/>
    <property type="match status" value="1"/>
</dbReference>
<evidence type="ECO:0000256" key="5">
    <source>
        <dbReference type="ARBA" id="ARBA00023212"/>
    </source>
</evidence>
<proteinExistence type="inferred from homology"/>
<dbReference type="CDD" id="cd22059">
    <property type="entry name" value="WH2_BetaT"/>
    <property type="match status" value="1"/>
</dbReference>
<dbReference type="Ensembl" id="ENSECRT00000011091.1">
    <property type="protein sequence ID" value="ENSECRP00000010914.1"/>
    <property type="gene ID" value="ENSECRG00000007254.1"/>
</dbReference>
<evidence type="ECO:0000256" key="2">
    <source>
        <dbReference type="ARBA" id="ARBA00009511"/>
    </source>
</evidence>
<dbReference type="SMART" id="SM00152">
    <property type="entry name" value="THY"/>
    <property type="match status" value="1"/>
</dbReference>
<reference evidence="7" key="2">
    <citation type="submission" date="2025-08" db="UniProtKB">
        <authorList>
            <consortium name="Ensembl"/>
        </authorList>
    </citation>
    <scope>IDENTIFICATION</scope>
</reference>
<dbReference type="PROSITE" id="PS00500">
    <property type="entry name" value="THYMOSIN_B4"/>
    <property type="match status" value="1"/>
</dbReference>
<dbReference type="Gene3D" id="1.20.5.520">
    <property type="entry name" value="Single helix bin"/>
    <property type="match status" value="1"/>
</dbReference>
<dbReference type="GO" id="GO:0007015">
    <property type="term" value="P:actin filament organization"/>
    <property type="evidence" value="ECO:0007669"/>
    <property type="project" value="InterPro"/>
</dbReference>
<evidence type="ECO:0000256" key="3">
    <source>
        <dbReference type="ARBA" id="ARBA00022490"/>
    </source>
</evidence>
<keyword evidence="8" id="KW-1185">Reference proteome</keyword>
<organism evidence="7 8">
    <name type="scientific">Erpetoichthys calabaricus</name>
    <name type="common">Rope fish</name>
    <name type="synonym">Calamoichthys calabaricus</name>
    <dbReference type="NCBI Taxonomy" id="27687"/>
    <lineage>
        <taxon>Eukaryota</taxon>
        <taxon>Metazoa</taxon>
        <taxon>Chordata</taxon>
        <taxon>Craniata</taxon>
        <taxon>Vertebrata</taxon>
        <taxon>Euteleostomi</taxon>
        <taxon>Actinopterygii</taxon>
        <taxon>Polypteriformes</taxon>
        <taxon>Polypteridae</taxon>
        <taxon>Erpetoichthys</taxon>
    </lineage>
</organism>
<dbReference type="GO" id="GO:0003785">
    <property type="term" value="F:actin monomer binding"/>
    <property type="evidence" value="ECO:0007669"/>
    <property type="project" value="InterPro"/>
</dbReference>
<dbReference type="FunFam" id="1.20.5.520:FF:000001">
    <property type="entry name" value="Thymosin beta"/>
    <property type="match status" value="1"/>
</dbReference>
<evidence type="ECO:0000256" key="6">
    <source>
        <dbReference type="ARBA" id="ARBA00025497"/>
    </source>
</evidence>
<comment type="similarity">
    <text evidence="2">Belongs to the thymosin beta family.</text>
</comment>
<dbReference type="GeneTree" id="ENSGT01150000287509"/>
<dbReference type="Pfam" id="PF01290">
    <property type="entry name" value="Thymosin"/>
    <property type="match status" value="1"/>
</dbReference>
<evidence type="ECO:0000256" key="4">
    <source>
        <dbReference type="ARBA" id="ARBA00023203"/>
    </source>
</evidence>
<evidence type="ECO:0000313" key="7">
    <source>
        <dbReference type="Ensembl" id="ENSECRP00000010914.1"/>
    </source>
</evidence>
<sequence>MSMPSKPDMNEICGFDKNKLRKTETQEKNPLPTKEGECLVRGQERAGYVVVLKSVAKYC</sequence>
<reference evidence="7" key="3">
    <citation type="submission" date="2025-09" db="UniProtKB">
        <authorList>
            <consortium name="Ensembl"/>
        </authorList>
    </citation>
    <scope>IDENTIFICATION</scope>
</reference>
<keyword evidence="5" id="KW-0206">Cytoskeleton</keyword>
<dbReference type="PANTHER" id="PTHR12021:SF26">
    <property type="entry name" value="THYMOSIN BETA"/>
    <property type="match status" value="1"/>
</dbReference>
<comment type="function">
    <text evidence="6">Plays an important role in the organization of the cytoskeleton. Binds to and sequesters actin monomers (G actin) and therefore inhibits actin polymerization.</text>
</comment>
<accession>A0A8C4X7Q6</accession>
<evidence type="ECO:0000256" key="1">
    <source>
        <dbReference type="ARBA" id="ARBA00004245"/>
    </source>
</evidence>
<name>A0A8C4X7Q6_ERPCA</name>
<comment type="subcellular location">
    <subcellularLocation>
        <location evidence="1">Cytoplasm</location>
        <location evidence="1">Cytoskeleton</location>
    </subcellularLocation>
</comment>
<keyword evidence="4" id="KW-0009">Actin-binding</keyword>